<evidence type="ECO:0000313" key="3">
    <source>
        <dbReference type="Proteomes" id="UP000001292"/>
    </source>
</evidence>
<keyword evidence="3" id="KW-1185">Reference proteome</keyword>
<evidence type="ECO:0000256" key="1">
    <source>
        <dbReference type="SAM" id="MobiDB-lite"/>
    </source>
</evidence>
<sequence>MSPGISGAQVIQVGIVDARERRISAFQLRTIDSAEDESSSSGREDSAPESPHAFQPGQQPGQQFGQFLGVNGQGQHQGRSRQKKPKVRSKSLQPATKVIPWRKSSRPTRGRSLDKGVFLPGFKPEPVKSWTEETISLKATPIEKKKPAPKLEAAKVVLKSIKTERDQGIMSLGATLEQIIAGKTEKEAIPWITMRQIETEGQLPQQAQVEQVQRTKEIQRLKNMESVEIMEMTDQIDKLITQQQNAKDLIPWKEMRQQLKSVQRVTKQIDKFKIEEVELRHLQAQQAITEEYQTGTAEETIVKD</sequence>
<dbReference type="STRING" id="7238.B4HW45"/>
<name>B4HW45_DROSE</name>
<feature type="compositionally biased region" description="Basic residues" evidence="1">
    <location>
        <begin position="78"/>
        <end position="89"/>
    </location>
</feature>
<dbReference type="Proteomes" id="UP000001292">
    <property type="component" value="Unassembled WGS sequence"/>
</dbReference>
<evidence type="ECO:0000313" key="2">
    <source>
        <dbReference type="EMBL" id="EDW50160.1"/>
    </source>
</evidence>
<dbReference type="EMBL" id="CH480817">
    <property type="protein sequence ID" value="EDW50160.1"/>
    <property type="molecule type" value="Genomic_DNA"/>
</dbReference>
<reference evidence="2 3" key="1">
    <citation type="journal article" date="2007" name="Nature">
        <title>Evolution of genes and genomes on the Drosophila phylogeny.</title>
        <authorList>
            <consortium name="Drosophila 12 Genomes Consortium"/>
            <person name="Clark A.G."/>
            <person name="Eisen M.B."/>
            <person name="Smith D.R."/>
            <person name="Bergman C.M."/>
            <person name="Oliver B."/>
            <person name="Markow T.A."/>
            <person name="Kaufman T.C."/>
            <person name="Kellis M."/>
            <person name="Gelbart W."/>
            <person name="Iyer V.N."/>
            <person name="Pollard D.A."/>
            <person name="Sackton T.B."/>
            <person name="Larracuente A.M."/>
            <person name="Singh N.D."/>
            <person name="Abad J.P."/>
            <person name="Abt D.N."/>
            <person name="Adryan B."/>
            <person name="Aguade M."/>
            <person name="Akashi H."/>
            <person name="Anderson W.W."/>
            <person name="Aquadro C.F."/>
            <person name="Ardell D.H."/>
            <person name="Arguello R."/>
            <person name="Artieri C.G."/>
            <person name="Barbash D.A."/>
            <person name="Barker D."/>
            <person name="Barsanti P."/>
            <person name="Batterham P."/>
            <person name="Batzoglou S."/>
            <person name="Begun D."/>
            <person name="Bhutkar A."/>
            <person name="Blanco E."/>
            <person name="Bosak S.A."/>
            <person name="Bradley R.K."/>
            <person name="Brand A.D."/>
            <person name="Brent M.R."/>
            <person name="Brooks A.N."/>
            <person name="Brown R.H."/>
            <person name="Butlin R.K."/>
            <person name="Caggese C."/>
            <person name="Calvi B.R."/>
            <person name="Bernardo de Carvalho A."/>
            <person name="Caspi A."/>
            <person name="Castrezana S."/>
            <person name="Celniker S.E."/>
            <person name="Chang J.L."/>
            <person name="Chapple C."/>
            <person name="Chatterji S."/>
            <person name="Chinwalla A."/>
            <person name="Civetta A."/>
            <person name="Clifton S.W."/>
            <person name="Comeron J.M."/>
            <person name="Costello J.C."/>
            <person name="Coyne J.A."/>
            <person name="Daub J."/>
            <person name="David R.G."/>
            <person name="Delcher A.L."/>
            <person name="Delehaunty K."/>
            <person name="Do C.B."/>
            <person name="Ebling H."/>
            <person name="Edwards K."/>
            <person name="Eickbush T."/>
            <person name="Evans J.D."/>
            <person name="Filipski A."/>
            <person name="Findeiss S."/>
            <person name="Freyhult E."/>
            <person name="Fulton L."/>
            <person name="Fulton R."/>
            <person name="Garcia A.C."/>
            <person name="Gardiner A."/>
            <person name="Garfield D.A."/>
            <person name="Garvin B.E."/>
            <person name="Gibson G."/>
            <person name="Gilbert D."/>
            <person name="Gnerre S."/>
            <person name="Godfrey J."/>
            <person name="Good R."/>
            <person name="Gotea V."/>
            <person name="Gravely B."/>
            <person name="Greenberg A.J."/>
            <person name="Griffiths-Jones S."/>
            <person name="Gross S."/>
            <person name="Guigo R."/>
            <person name="Gustafson E.A."/>
            <person name="Haerty W."/>
            <person name="Hahn M.W."/>
            <person name="Halligan D.L."/>
            <person name="Halpern A.L."/>
            <person name="Halter G.M."/>
            <person name="Han M.V."/>
            <person name="Heger A."/>
            <person name="Hillier L."/>
            <person name="Hinrichs A.S."/>
            <person name="Holmes I."/>
            <person name="Hoskins R.A."/>
            <person name="Hubisz M.J."/>
            <person name="Hultmark D."/>
            <person name="Huntley M.A."/>
            <person name="Jaffe D.B."/>
            <person name="Jagadeeshan S."/>
            <person name="Jeck W.R."/>
            <person name="Johnson J."/>
            <person name="Jones C.D."/>
            <person name="Jordan W.C."/>
            <person name="Karpen G.H."/>
            <person name="Kataoka E."/>
            <person name="Keightley P.D."/>
            <person name="Kheradpour P."/>
            <person name="Kirkness E.F."/>
            <person name="Koerich L.B."/>
            <person name="Kristiansen K."/>
            <person name="Kudrna D."/>
            <person name="Kulathinal R.J."/>
            <person name="Kumar S."/>
            <person name="Kwok R."/>
            <person name="Lander E."/>
            <person name="Langley C.H."/>
            <person name="Lapoint R."/>
            <person name="Lazzaro B.P."/>
            <person name="Lee S.J."/>
            <person name="Levesque L."/>
            <person name="Li R."/>
            <person name="Lin C.F."/>
            <person name="Lin M.F."/>
            <person name="Lindblad-Toh K."/>
            <person name="Llopart A."/>
            <person name="Long M."/>
            <person name="Low L."/>
            <person name="Lozovsky E."/>
            <person name="Lu J."/>
            <person name="Luo M."/>
            <person name="Machado C.A."/>
            <person name="Makalowski W."/>
            <person name="Marzo M."/>
            <person name="Matsuda M."/>
            <person name="Matzkin L."/>
            <person name="McAllister B."/>
            <person name="McBride C.S."/>
            <person name="McKernan B."/>
            <person name="McKernan K."/>
            <person name="Mendez-Lago M."/>
            <person name="Minx P."/>
            <person name="Mollenhauer M.U."/>
            <person name="Montooth K."/>
            <person name="Mount S.M."/>
            <person name="Mu X."/>
            <person name="Myers E."/>
            <person name="Negre B."/>
            <person name="Newfeld S."/>
            <person name="Nielsen R."/>
            <person name="Noor M.A."/>
            <person name="O'Grady P."/>
            <person name="Pachter L."/>
            <person name="Papaceit M."/>
            <person name="Parisi M.J."/>
            <person name="Parisi M."/>
            <person name="Parts L."/>
            <person name="Pedersen J.S."/>
            <person name="Pesole G."/>
            <person name="Phillippy A.M."/>
            <person name="Ponting C.P."/>
            <person name="Pop M."/>
            <person name="Porcelli D."/>
            <person name="Powell J.R."/>
            <person name="Prohaska S."/>
            <person name="Pruitt K."/>
            <person name="Puig M."/>
            <person name="Quesneville H."/>
            <person name="Ram K.R."/>
            <person name="Rand D."/>
            <person name="Rasmussen M.D."/>
            <person name="Reed L.K."/>
            <person name="Reenan R."/>
            <person name="Reily A."/>
            <person name="Remington K.A."/>
            <person name="Rieger T.T."/>
            <person name="Ritchie M.G."/>
            <person name="Robin C."/>
            <person name="Rogers Y.H."/>
            <person name="Rohde C."/>
            <person name="Rozas J."/>
            <person name="Rubenfield M.J."/>
            <person name="Ruiz A."/>
            <person name="Russo S."/>
            <person name="Salzberg S.L."/>
            <person name="Sanchez-Gracia A."/>
            <person name="Saranga D.J."/>
            <person name="Sato H."/>
            <person name="Schaeffer S.W."/>
            <person name="Schatz M.C."/>
            <person name="Schlenke T."/>
            <person name="Schwartz R."/>
            <person name="Segarra C."/>
            <person name="Singh R.S."/>
            <person name="Sirot L."/>
            <person name="Sirota M."/>
            <person name="Sisneros N.B."/>
            <person name="Smith C.D."/>
            <person name="Smith T.F."/>
            <person name="Spieth J."/>
            <person name="Stage D.E."/>
            <person name="Stark A."/>
            <person name="Stephan W."/>
            <person name="Strausberg R.L."/>
            <person name="Strempel S."/>
            <person name="Sturgill D."/>
            <person name="Sutton G."/>
            <person name="Sutton G.G."/>
            <person name="Tao W."/>
            <person name="Teichmann S."/>
            <person name="Tobari Y.N."/>
            <person name="Tomimura Y."/>
            <person name="Tsolas J.M."/>
            <person name="Valente V.L."/>
            <person name="Venter E."/>
            <person name="Venter J.C."/>
            <person name="Vicario S."/>
            <person name="Vieira F.G."/>
            <person name="Vilella A.J."/>
            <person name="Villasante A."/>
            <person name="Walenz B."/>
            <person name="Wang J."/>
            <person name="Wasserman M."/>
            <person name="Watts T."/>
            <person name="Wilson D."/>
            <person name="Wilson R.K."/>
            <person name="Wing R.A."/>
            <person name="Wolfner M.F."/>
            <person name="Wong A."/>
            <person name="Wong G.K."/>
            <person name="Wu C.I."/>
            <person name="Wu G."/>
            <person name="Yamamoto D."/>
            <person name="Yang H.P."/>
            <person name="Yang S.P."/>
            <person name="Yorke J.A."/>
            <person name="Yoshida K."/>
            <person name="Zdobnov E."/>
            <person name="Zhang P."/>
            <person name="Zhang Y."/>
            <person name="Zimin A.V."/>
            <person name="Baldwin J."/>
            <person name="Abdouelleil A."/>
            <person name="Abdulkadir J."/>
            <person name="Abebe A."/>
            <person name="Abera B."/>
            <person name="Abreu J."/>
            <person name="Acer S.C."/>
            <person name="Aftuck L."/>
            <person name="Alexander A."/>
            <person name="An P."/>
            <person name="Anderson E."/>
            <person name="Anderson S."/>
            <person name="Arachi H."/>
            <person name="Azer M."/>
            <person name="Bachantsang P."/>
            <person name="Barry A."/>
            <person name="Bayul T."/>
            <person name="Berlin A."/>
            <person name="Bessette D."/>
            <person name="Bloom T."/>
            <person name="Blye J."/>
            <person name="Boguslavskiy L."/>
            <person name="Bonnet C."/>
            <person name="Boukhgalter B."/>
            <person name="Bourzgui I."/>
            <person name="Brown A."/>
            <person name="Cahill P."/>
            <person name="Channer S."/>
            <person name="Cheshatsang Y."/>
            <person name="Chuda L."/>
            <person name="Citroen M."/>
            <person name="Collymore A."/>
            <person name="Cooke P."/>
            <person name="Costello M."/>
            <person name="D'Aco K."/>
            <person name="Daza R."/>
            <person name="De Haan G."/>
            <person name="DeGray S."/>
            <person name="DeMaso C."/>
            <person name="Dhargay N."/>
            <person name="Dooley K."/>
            <person name="Dooley E."/>
            <person name="Doricent M."/>
            <person name="Dorje P."/>
            <person name="Dorjee K."/>
            <person name="Dupes A."/>
            <person name="Elong R."/>
            <person name="Falk J."/>
            <person name="Farina A."/>
            <person name="Faro S."/>
            <person name="Ferguson D."/>
            <person name="Fisher S."/>
            <person name="Foley C.D."/>
            <person name="Franke A."/>
            <person name="Friedrich D."/>
            <person name="Gadbois L."/>
            <person name="Gearin G."/>
            <person name="Gearin C.R."/>
            <person name="Giannoukos G."/>
            <person name="Goode T."/>
            <person name="Graham J."/>
            <person name="Grandbois E."/>
            <person name="Grewal S."/>
            <person name="Gyaltsen K."/>
            <person name="Hafez N."/>
            <person name="Hagos B."/>
            <person name="Hall J."/>
            <person name="Henson C."/>
            <person name="Hollinger A."/>
            <person name="Honan T."/>
            <person name="Huard M.D."/>
            <person name="Hughes L."/>
            <person name="Hurhula B."/>
            <person name="Husby M.E."/>
            <person name="Kamat A."/>
            <person name="Kanga B."/>
            <person name="Kashin S."/>
            <person name="Khazanovich D."/>
            <person name="Kisner P."/>
            <person name="Lance K."/>
            <person name="Lara M."/>
            <person name="Lee W."/>
            <person name="Lennon N."/>
            <person name="Letendre F."/>
            <person name="LeVine R."/>
            <person name="Lipovsky A."/>
            <person name="Liu X."/>
            <person name="Liu J."/>
            <person name="Liu S."/>
            <person name="Lokyitsang T."/>
            <person name="Lokyitsang Y."/>
            <person name="Lubonja R."/>
            <person name="Lui A."/>
            <person name="MacDonald P."/>
            <person name="Magnisalis V."/>
            <person name="Maru K."/>
            <person name="Matthews C."/>
            <person name="McCusker W."/>
            <person name="McDonough S."/>
            <person name="Mehta T."/>
            <person name="Meldrim J."/>
            <person name="Meneus L."/>
            <person name="Mihai O."/>
            <person name="Mihalev A."/>
            <person name="Mihova T."/>
            <person name="Mittelman R."/>
            <person name="Mlenga V."/>
            <person name="Montmayeur A."/>
            <person name="Mulrain L."/>
            <person name="Navidi A."/>
            <person name="Naylor J."/>
            <person name="Negash T."/>
            <person name="Nguyen T."/>
            <person name="Nguyen N."/>
            <person name="Nicol R."/>
            <person name="Norbu C."/>
            <person name="Norbu N."/>
            <person name="Novod N."/>
            <person name="O'Neill B."/>
            <person name="Osman S."/>
            <person name="Markiewicz E."/>
            <person name="Oyono O.L."/>
            <person name="Patti C."/>
            <person name="Phunkhang P."/>
            <person name="Pierre F."/>
            <person name="Priest M."/>
            <person name="Raghuraman S."/>
            <person name="Rege F."/>
            <person name="Reyes R."/>
            <person name="Rise C."/>
            <person name="Rogov P."/>
            <person name="Ross K."/>
            <person name="Ryan E."/>
            <person name="Settipalli S."/>
            <person name="Shea T."/>
            <person name="Sherpa N."/>
            <person name="Shi L."/>
            <person name="Shih D."/>
            <person name="Sparrow T."/>
            <person name="Spaulding J."/>
            <person name="Stalker J."/>
            <person name="Stange-Thomann N."/>
            <person name="Stavropoulos S."/>
            <person name="Stone C."/>
            <person name="Strader C."/>
            <person name="Tesfaye S."/>
            <person name="Thomson T."/>
            <person name="Thoulutsang Y."/>
            <person name="Thoulutsang D."/>
            <person name="Topham K."/>
            <person name="Topping I."/>
            <person name="Tsamla T."/>
            <person name="Vassiliev H."/>
            <person name="Vo A."/>
            <person name="Wangchuk T."/>
            <person name="Wangdi T."/>
            <person name="Weiand M."/>
            <person name="Wilkinson J."/>
            <person name="Wilson A."/>
            <person name="Yadav S."/>
            <person name="Young G."/>
            <person name="Yu Q."/>
            <person name="Zembek L."/>
            <person name="Zhong D."/>
            <person name="Zimmer A."/>
            <person name="Zwirko Z."/>
            <person name="Jaffe D.B."/>
            <person name="Alvarez P."/>
            <person name="Brockman W."/>
            <person name="Butler J."/>
            <person name="Chin C."/>
            <person name="Gnerre S."/>
            <person name="Grabherr M."/>
            <person name="Kleber M."/>
            <person name="Mauceli E."/>
            <person name="MacCallum I."/>
        </authorList>
    </citation>
    <scope>NUCLEOTIDE SEQUENCE [LARGE SCALE GENOMIC DNA]</scope>
    <source>
        <strain evidence="3">Rob3c / Tucson 14021-0248.25</strain>
    </source>
</reference>
<accession>B4HW45</accession>
<feature type="region of interest" description="Disordered" evidence="1">
    <location>
        <begin position="27"/>
        <end position="117"/>
    </location>
</feature>
<gene>
    <name evidence="2" type="primary">Dsec\GM14144</name>
    <name evidence="2" type="ORF">Dsec_GM14144</name>
</gene>
<organism evidence="3">
    <name type="scientific">Drosophila sechellia</name>
    <name type="common">Fruit fly</name>
    <dbReference type="NCBI Taxonomy" id="7238"/>
    <lineage>
        <taxon>Eukaryota</taxon>
        <taxon>Metazoa</taxon>
        <taxon>Ecdysozoa</taxon>
        <taxon>Arthropoda</taxon>
        <taxon>Hexapoda</taxon>
        <taxon>Insecta</taxon>
        <taxon>Pterygota</taxon>
        <taxon>Neoptera</taxon>
        <taxon>Endopterygota</taxon>
        <taxon>Diptera</taxon>
        <taxon>Brachycera</taxon>
        <taxon>Muscomorpha</taxon>
        <taxon>Ephydroidea</taxon>
        <taxon>Drosophilidae</taxon>
        <taxon>Drosophila</taxon>
        <taxon>Sophophora</taxon>
    </lineage>
</organism>
<feature type="compositionally biased region" description="Low complexity" evidence="1">
    <location>
        <begin position="48"/>
        <end position="67"/>
    </location>
</feature>
<dbReference type="AlphaFoldDB" id="B4HW45"/>
<proteinExistence type="predicted"/>
<dbReference type="HOGENOM" id="CLU_916074_0_0_1"/>
<protein>
    <submittedName>
        <fullName evidence="2">GM14144</fullName>
    </submittedName>
</protein>